<keyword evidence="1" id="KW-0812">Transmembrane</keyword>
<dbReference type="RefSeq" id="WP_004827025.1">
    <property type="nucleotide sequence ID" value="NZ_JRMW01000037.1"/>
</dbReference>
<comment type="caution">
    <text evidence="2">The sequence shown here is derived from an EMBL/GenBank/DDBJ whole genome shotgun (WGS) entry which is preliminary data.</text>
</comment>
<reference evidence="2 3" key="1">
    <citation type="submission" date="2014-07" db="EMBL/GenBank/DDBJ databases">
        <authorList>
            <person name="McCorrison J."/>
            <person name="Sanka R."/>
            <person name="Torralba M."/>
            <person name="Gillis M."/>
            <person name="Haft D.H."/>
            <person name="Methe B."/>
            <person name="Sutton G."/>
            <person name="Nelson K.E."/>
        </authorList>
    </citation>
    <scope>NUCLEOTIDE SEQUENCE [LARGE SCALE GENOMIC DNA]</scope>
    <source>
        <strain evidence="2 3">S7-1-13</strain>
    </source>
</reference>
<feature type="transmembrane region" description="Helical" evidence="1">
    <location>
        <begin position="54"/>
        <end position="77"/>
    </location>
</feature>
<protein>
    <submittedName>
        <fullName evidence="2">Uncharacterized protein</fullName>
    </submittedName>
</protein>
<sequence>MEKVKQRNKFLLKILIISALIILNFSLEAMMMAKDPSVFTTISKINPELSYDDFLNSIIFSLFIKVINPITISLYTFFTIKKYGINKTYKLFFGAMTLISIVNLFFSFSIGSVFYYLGLILNIFLLIVITRQER</sequence>
<dbReference type="Proteomes" id="UP000029579">
    <property type="component" value="Unassembled WGS sequence"/>
</dbReference>
<dbReference type="OrthoDB" id="1690910at2"/>
<name>A0A095Z595_9FIRM</name>
<proteinExistence type="predicted"/>
<gene>
    <name evidence="2" type="ORF">HMPREF1630_06335</name>
</gene>
<feature type="transmembrane region" description="Helical" evidence="1">
    <location>
        <begin position="12"/>
        <end position="34"/>
    </location>
</feature>
<organism evidence="2 3">
    <name type="scientific">Anaerococcus lactolyticus S7-1-13</name>
    <dbReference type="NCBI Taxonomy" id="1284686"/>
    <lineage>
        <taxon>Bacteria</taxon>
        <taxon>Bacillati</taxon>
        <taxon>Bacillota</taxon>
        <taxon>Tissierellia</taxon>
        <taxon>Tissierellales</taxon>
        <taxon>Peptoniphilaceae</taxon>
        <taxon>Anaerococcus</taxon>
    </lineage>
</organism>
<dbReference type="AlphaFoldDB" id="A0A095Z595"/>
<keyword evidence="1" id="KW-1133">Transmembrane helix</keyword>
<feature type="transmembrane region" description="Helical" evidence="1">
    <location>
        <begin position="89"/>
        <end position="107"/>
    </location>
</feature>
<feature type="transmembrane region" description="Helical" evidence="1">
    <location>
        <begin position="113"/>
        <end position="130"/>
    </location>
</feature>
<evidence type="ECO:0000313" key="2">
    <source>
        <dbReference type="EMBL" id="KGF03664.1"/>
    </source>
</evidence>
<dbReference type="eggNOG" id="ENOG5033JXV">
    <property type="taxonomic scope" value="Bacteria"/>
</dbReference>
<dbReference type="EMBL" id="JRMW01000037">
    <property type="protein sequence ID" value="KGF03664.1"/>
    <property type="molecule type" value="Genomic_DNA"/>
</dbReference>
<accession>A0A095Z595</accession>
<evidence type="ECO:0000313" key="3">
    <source>
        <dbReference type="Proteomes" id="UP000029579"/>
    </source>
</evidence>
<keyword evidence="1" id="KW-0472">Membrane</keyword>
<evidence type="ECO:0000256" key="1">
    <source>
        <dbReference type="SAM" id="Phobius"/>
    </source>
</evidence>